<evidence type="ECO:0000256" key="20">
    <source>
        <dbReference type="PROSITE-ProRule" id="PRU10141"/>
    </source>
</evidence>
<dbReference type="Gene3D" id="3.80.10.10">
    <property type="entry name" value="Ribonuclease Inhibitor"/>
    <property type="match status" value="1"/>
</dbReference>
<evidence type="ECO:0000256" key="17">
    <source>
        <dbReference type="ARBA" id="ARBA00023180"/>
    </source>
</evidence>
<dbReference type="PROSITE" id="PS00109">
    <property type="entry name" value="PROTEIN_KINASE_TYR"/>
    <property type="match status" value="1"/>
</dbReference>
<evidence type="ECO:0000256" key="5">
    <source>
        <dbReference type="ARBA" id="ARBA00022553"/>
    </source>
</evidence>
<reference evidence="23" key="1">
    <citation type="journal article" date="2017" name="Nature">
        <title>The genome of Chenopodium quinoa.</title>
        <authorList>
            <person name="Jarvis D.E."/>
            <person name="Ho Y.S."/>
            <person name="Lightfoot D.J."/>
            <person name="Schmoeckel S.M."/>
            <person name="Li B."/>
            <person name="Borm T.J.A."/>
            <person name="Ohyanagi H."/>
            <person name="Mineta K."/>
            <person name="Michell C.T."/>
            <person name="Saber N."/>
            <person name="Kharbatia N.M."/>
            <person name="Rupper R.R."/>
            <person name="Sharp A.R."/>
            <person name="Dally N."/>
            <person name="Boughton B.A."/>
            <person name="Woo Y.H."/>
            <person name="Gao G."/>
            <person name="Schijlen E.G.W.M."/>
            <person name="Guo X."/>
            <person name="Momin A.A."/>
            <person name="Negrao S."/>
            <person name="Al-Babili S."/>
            <person name="Gehring C."/>
            <person name="Roessner U."/>
            <person name="Jung C."/>
            <person name="Murphy K."/>
            <person name="Arold S.T."/>
            <person name="Gojobori T."/>
            <person name="van der Linden C.G."/>
            <person name="van Loo E.N."/>
            <person name="Jellen E.N."/>
            <person name="Maughan P.J."/>
            <person name="Tester M."/>
        </authorList>
    </citation>
    <scope>NUCLEOTIDE SEQUENCE [LARGE SCALE GENOMIC DNA]</scope>
    <source>
        <strain evidence="23">cv. PI 614886</strain>
    </source>
</reference>
<dbReference type="InterPro" id="IPR003591">
    <property type="entry name" value="Leu-rich_rpt_typical-subtyp"/>
</dbReference>
<dbReference type="InterPro" id="IPR008266">
    <property type="entry name" value="Tyr_kinase_AS"/>
</dbReference>
<name>A0A803M981_CHEQI</name>
<evidence type="ECO:0000256" key="7">
    <source>
        <dbReference type="ARBA" id="ARBA00022679"/>
    </source>
</evidence>
<dbReference type="Proteomes" id="UP000596660">
    <property type="component" value="Unplaced"/>
</dbReference>
<dbReference type="InterPro" id="IPR011009">
    <property type="entry name" value="Kinase-like_dom_sf"/>
</dbReference>
<keyword evidence="10" id="KW-0677">Repeat</keyword>
<dbReference type="SMART" id="SM00369">
    <property type="entry name" value="LRR_TYP"/>
    <property type="match status" value="5"/>
</dbReference>
<dbReference type="InterPro" id="IPR032675">
    <property type="entry name" value="LRR_dom_sf"/>
</dbReference>
<evidence type="ECO:0000256" key="11">
    <source>
        <dbReference type="ARBA" id="ARBA00022741"/>
    </source>
</evidence>
<evidence type="ECO:0000256" key="4">
    <source>
        <dbReference type="ARBA" id="ARBA00022527"/>
    </source>
</evidence>
<evidence type="ECO:0000256" key="12">
    <source>
        <dbReference type="ARBA" id="ARBA00022777"/>
    </source>
</evidence>
<evidence type="ECO:0000256" key="8">
    <source>
        <dbReference type="ARBA" id="ARBA00022692"/>
    </source>
</evidence>
<keyword evidence="12" id="KW-0418">Kinase</keyword>
<dbReference type="Gene3D" id="3.30.200.20">
    <property type="entry name" value="Phosphorylase Kinase, domain 1"/>
    <property type="match status" value="1"/>
</dbReference>
<dbReference type="FunFam" id="3.30.200.20:FF:000309">
    <property type="entry name" value="Leucine-rich repeat receptor protein kinase MSP1"/>
    <property type="match status" value="1"/>
</dbReference>
<evidence type="ECO:0000256" key="15">
    <source>
        <dbReference type="ARBA" id="ARBA00023136"/>
    </source>
</evidence>
<dbReference type="FunFam" id="3.80.10.10:FF:000111">
    <property type="entry name" value="LRR receptor-like serine/threonine-protein kinase ERECTA"/>
    <property type="match status" value="1"/>
</dbReference>
<dbReference type="PRINTS" id="PR00019">
    <property type="entry name" value="LEURICHRPT"/>
</dbReference>
<comment type="similarity">
    <text evidence="2">Belongs to the RLP family.</text>
</comment>
<keyword evidence="24" id="KW-1185">Reference proteome</keyword>
<keyword evidence="11 20" id="KW-0547">Nucleotide-binding</keyword>
<evidence type="ECO:0000256" key="10">
    <source>
        <dbReference type="ARBA" id="ARBA00022737"/>
    </source>
</evidence>
<dbReference type="AlphaFoldDB" id="A0A803M981"/>
<keyword evidence="8 21" id="KW-0812">Transmembrane</keyword>
<evidence type="ECO:0000256" key="13">
    <source>
        <dbReference type="ARBA" id="ARBA00022840"/>
    </source>
</evidence>
<dbReference type="GO" id="GO:0004674">
    <property type="term" value="F:protein serine/threonine kinase activity"/>
    <property type="evidence" value="ECO:0007669"/>
    <property type="project" value="UniProtKB-KW"/>
</dbReference>
<dbReference type="Gramene" id="AUR62025457-RA">
    <property type="protein sequence ID" value="AUR62025457-RA:cds"/>
    <property type="gene ID" value="AUR62025457"/>
</dbReference>
<dbReference type="OMA" id="EYKAHIS"/>
<dbReference type="Gene3D" id="1.10.510.10">
    <property type="entry name" value="Transferase(Phosphotransferase) domain 1"/>
    <property type="match status" value="1"/>
</dbReference>
<comment type="catalytic activity">
    <reaction evidence="19">
        <text>L-seryl-[protein] + ATP = O-phospho-L-seryl-[protein] + ADP + H(+)</text>
        <dbReference type="Rhea" id="RHEA:17989"/>
        <dbReference type="Rhea" id="RHEA-COMP:9863"/>
        <dbReference type="Rhea" id="RHEA-COMP:11604"/>
        <dbReference type="ChEBI" id="CHEBI:15378"/>
        <dbReference type="ChEBI" id="CHEBI:29999"/>
        <dbReference type="ChEBI" id="CHEBI:30616"/>
        <dbReference type="ChEBI" id="CHEBI:83421"/>
        <dbReference type="ChEBI" id="CHEBI:456216"/>
        <dbReference type="EC" id="2.7.11.1"/>
    </reaction>
</comment>
<dbReference type="SUPFAM" id="SSF52058">
    <property type="entry name" value="L domain-like"/>
    <property type="match status" value="1"/>
</dbReference>
<dbReference type="PANTHER" id="PTHR48005">
    <property type="entry name" value="LEUCINE RICH REPEAT KINASE 2"/>
    <property type="match status" value="1"/>
</dbReference>
<evidence type="ECO:0000313" key="23">
    <source>
        <dbReference type="EnsemblPlants" id="AUR62025457-RA:cds"/>
    </source>
</evidence>
<keyword evidence="17" id="KW-0325">Glycoprotein</keyword>
<dbReference type="InterPro" id="IPR001611">
    <property type="entry name" value="Leu-rich_rpt"/>
</dbReference>
<comment type="subcellular location">
    <subcellularLocation>
        <location evidence="1">Membrane</location>
        <topology evidence="1">Single-pass type I membrane protein</topology>
    </subcellularLocation>
</comment>
<evidence type="ECO:0000256" key="18">
    <source>
        <dbReference type="ARBA" id="ARBA00047899"/>
    </source>
</evidence>
<keyword evidence="4" id="KW-0723">Serine/threonine-protein kinase</keyword>
<dbReference type="InterPro" id="IPR000719">
    <property type="entry name" value="Prot_kinase_dom"/>
</dbReference>
<accession>A0A803M981</accession>
<sequence>MKALENLDLSTNQLSGPIPPTIGKLGNLSVLNLFSNRLNRTIPSEIGGLTFLTDLVLYSNQLHGELPDSLVRLKNLSTFSVFSNKLSGKILAELGKLHNYLVGDIPQSIGNLQDLEYLDLSANNLSGGIPELLGNCYDLISLNLSHNALSGKIPSQLRHLEELRLLLDLSSNSFSGPIPQLDKLVSLLVLNLSHNHLTGRIPHSLSKMIGLQFLDISYNSLSGSVPSDKIFQRGLFIGNPDLCGIALGLTSCDHRSHKKHKDVLIAVIVPVVSLLLIGACVVTLLLCCPMKKQNSAYTGSKYMGNLESLICRMEGRFRFEDIIQATNDFNDTYCIGRGRFGSVYRASLSSGHTFAVKKLNISESSNFLLKNRHSFEQEIKALTEIRHRNVVKLCGYCSTKGSMYLVYDYAEKGSLGKVLYSEMSSVELEWETRVAIVRGLAHAVAYLHHDRTPPIVHRDISINNVLLDYDFEPWLSDFGTAKLLSLDASNWTSIAGTYMAPATKHQVLLKDILDQRMSPPTGRAAKEVVTAVRLALLCVSIEPASRPTMCYVAQQLPARTNNQISEPFGAITLNCLLNHQR</sequence>
<keyword evidence="5" id="KW-0597">Phosphoprotein</keyword>
<dbReference type="Pfam" id="PF00069">
    <property type="entry name" value="Pkinase"/>
    <property type="match status" value="1"/>
</dbReference>
<evidence type="ECO:0000313" key="24">
    <source>
        <dbReference type="Proteomes" id="UP000596660"/>
    </source>
</evidence>
<dbReference type="GO" id="GO:0016020">
    <property type="term" value="C:membrane"/>
    <property type="evidence" value="ECO:0007669"/>
    <property type="project" value="UniProtKB-SubCell"/>
</dbReference>
<feature type="binding site" evidence="20">
    <location>
        <position position="358"/>
    </location>
    <ligand>
        <name>ATP</name>
        <dbReference type="ChEBI" id="CHEBI:30616"/>
    </ligand>
</feature>
<dbReference type="PROSITE" id="PS50011">
    <property type="entry name" value="PROTEIN_KINASE_DOM"/>
    <property type="match status" value="1"/>
</dbReference>
<keyword evidence="14 21" id="KW-1133">Transmembrane helix</keyword>
<keyword evidence="7" id="KW-0808">Transferase</keyword>
<evidence type="ECO:0000256" key="19">
    <source>
        <dbReference type="ARBA" id="ARBA00048679"/>
    </source>
</evidence>
<dbReference type="PROSITE" id="PS00107">
    <property type="entry name" value="PROTEIN_KINASE_ATP"/>
    <property type="match status" value="1"/>
</dbReference>
<reference evidence="23" key="2">
    <citation type="submission" date="2021-03" db="UniProtKB">
        <authorList>
            <consortium name="EnsemblPlants"/>
        </authorList>
    </citation>
    <scope>IDENTIFICATION</scope>
</reference>
<evidence type="ECO:0000256" key="21">
    <source>
        <dbReference type="SAM" id="Phobius"/>
    </source>
</evidence>
<evidence type="ECO:0000256" key="3">
    <source>
        <dbReference type="ARBA" id="ARBA00012513"/>
    </source>
</evidence>
<dbReference type="Pfam" id="PF00560">
    <property type="entry name" value="LRR_1"/>
    <property type="match status" value="6"/>
</dbReference>
<keyword evidence="13 20" id="KW-0067">ATP-binding</keyword>
<protein>
    <recommendedName>
        <fullName evidence="3">non-specific serine/threonine protein kinase</fullName>
        <ecNumber evidence="3">2.7.11.1</ecNumber>
    </recommendedName>
</protein>
<evidence type="ECO:0000256" key="9">
    <source>
        <dbReference type="ARBA" id="ARBA00022729"/>
    </source>
</evidence>
<evidence type="ECO:0000259" key="22">
    <source>
        <dbReference type="PROSITE" id="PS50011"/>
    </source>
</evidence>
<feature type="domain" description="Protein kinase" evidence="22">
    <location>
        <begin position="329"/>
        <end position="581"/>
    </location>
</feature>
<feature type="transmembrane region" description="Helical" evidence="21">
    <location>
        <begin position="263"/>
        <end position="286"/>
    </location>
</feature>
<dbReference type="InterPro" id="IPR017441">
    <property type="entry name" value="Protein_kinase_ATP_BS"/>
</dbReference>
<dbReference type="FunFam" id="3.80.10.10:FF:000221">
    <property type="entry name" value="Leucine-rich repeat receptor-like protein kinase PXL1"/>
    <property type="match status" value="1"/>
</dbReference>
<proteinExistence type="inferred from homology"/>
<dbReference type="SUPFAM" id="SSF56112">
    <property type="entry name" value="Protein kinase-like (PK-like)"/>
    <property type="match status" value="1"/>
</dbReference>
<evidence type="ECO:0000256" key="1">
    <source>
        <dbReference type="ARBA" id="ARBA00004479"/>
    </source>
</evidence>
<evidence type="ECO:0000256" key="6">
    <source>
        <dbReference type="ARBA" id="ARBA00022614"/>
    </source>
</evidence>
<organism evidence="23 24">
    <name type="scientific">Chenopodium quinoa</name>
    <name type="common">Quinoa</name>
    <dbReference type="NCBI Taxonomy" id="63459"/>
    <lineage>
        <taxon>Eukaryota</taxon>
        <taxon>Viridiplantae</taxon>
        <taxon>Streptophyta</taxon>
        <taxon>Embryophyta</taxon>
        <taxon>Tracheophyta</taxon>
        <taxon>Spermatophyta</taxon>
        <taxon>Magnoliopsida</taxon>
        <taxon>eudicotyledons</taxon>
        <taxon>Gunneridae</taxon>
        <taxon>Pentapetalae</taxon>
        <taxon>Caryophyllales</taxon>
        <taxon>Chenopodiaceae</taxon>
        <taxon>Chenopodioideae</taxon>
        <taxon>Atripliceae</taxon>
        <taxon>Chenopodium</taxon>
    </lineage>
</organism>
<dbReference type="GO" id="GO:0005524">
    <property type="term" value="F:ATP binding"/>
    <property type="evidence" value="ECO:0007669"/>
    <property type="project" value="UniProtKB-UniRule"/>
</dbReference>
<keyword evidence="15 21" id="KW-0472">Membrane</keyword>
<keyword evidence="6" id="KW-0433">Leucine-rich repeat</keyword>
<dbReference type="PANTHER" id="PTHR48005:SF16">
    <property type="entry name" value="MDIS1-INTERACTING RECEPTOR LIKE KINASE 2-LIKE ISOFORM X1"/>
    <property type="match status" value="1"/>
</dbReference>
<keyword evidence="9" id="KW-0732">Signal</keyword>
<keyword evidence="16" id="KW-0675">Receptor</keyword>
<comment type="catalytic activity">
    <reaction evidence="18">
        <text>L-threonyl-[protein] + ATP = O-phospho-L-threonyl-[protein] + ADP + H(+)</text>
        <dbReference type="Rhea" id="RHEA:46608"/>
        <dbReference type="Rhea" id="RHEA-COMP:11060"/>
        <dbReference type="Rhea" id="RHEA-COMP:11605"/>
        <dbReference type="ChEBI" id="CHEBI:15378"/>
        <dbReference type="ChEBI" id="CHEBI:30013"/>
        <dbReference type="ChEBI" id="CHEBI:30616"/>
        <dbReference type="ChEBI" id="CHEBI:61977"/>
        <dbReference type="ChEBI" id="CHEBI:456216"/>
        <dbReference type="EC" id="2.7.11.1"/>
    </reaction>
</comment>
<dbReference type="InterPro" id="IPR051420">
    <property type="entry name" value="Ser_Thr_Kinases_DiverseReg"/>
</dbReference>
<evidence type="ECO:0000256" key="16">
    <source>
        <dbReference type="ARBA" id="ARBA00023170"/>
    </source>
</evidence>
<evidence type="ECO:0000256" key="2">
    <source>
        <dbReference type="ARBA" id="ARBA00009592"/>
    </source>
</evidence>
<evidence type="ECO:0000256" key="14">
    <source>
        <dbReference type="ARBA" id="ARBA00022989"/>
    </source>
</evidence>
<dbReference type="EnsemblPlants" id="AUR62025457-RA">
    <property type="protein sequence ID" value="AUR62025457-RA:cds"/>
    <property type="gene ID" value="AUR62025457"/>
</dbReference>
<dbReference type="EC" id="2.7.11.1" evidence="3"/>